<keyword evidence="1" id="KW-0812">Transmembrane</keyword>
<keyword evidence="1" id="KW-0472">Membrane</keyword>
<feature type="transmembrane region" description="Helical" evidence="1">
    <location>
        <begin position="12"/>
        <end position="29"/>
    </location>
</feature>
<name>A0AAV6UEP8_9ARAC</name>
<gene>
    <name evidence="2" type="ORF">JTE90_000072</name>
</gene>
<organism evidence="2 3">
    <name type="scientific">Oedothorax gibbosus</name>
    <dbReference type="NCBI Taxonomy" id="931172"/>
    <lineage>
        <taxon>Eukaryota</taxon>
        <taxon>Metazoa</taxon>
        <taxon>Ecdysozoa</taxon>
        <taxon>Arthropoda</taxon>
        <taxon>Chelicerata</taxon>
        <taxon>Arachnida</taxon>
        <taxon>Araneae</taxon>
        <taxon>Araneomorphae</taxon>
        <taxon>Entelegynae</taxon>
        <taxon>Araneoidea</taxon>
        <taxon>Linyphiidae</taxon>
        <taxon>Erigoninae</taxon>
        <taxon>Oedothorax</taxon>
    </lineage>
</organism>
<proteinExistence type="predicted"/>
<evidence type="ECO:0000313" key="2">
    <source>
        <dbReference type="EMBL" id="KAG8182218.1"/>
    </source>
</evidence>
<reference evidence="2 3" key="1">
    <citation type="journal article" date="2022" name="Nat. Ecol. Evol.">
        <title>A masculinizing supergene underlies an exaggerated male reproductive morph in a spider.</title>
        <authorList>
            <person name="Hendrickx F."/>
            <person name="De Corte Z."/>
            <person name="Sonet G."/>
            <person name="Van Belleghem S.M."/>
            <person name="Kostlbacher S."/>
            <person name="Vangestel C."/>
        </authorList>
    </citation>
    <scope>NUCLEOTIDE SEQUENCE [LARGE SCALE GENOMIC DNA]</scope>
    <source>
        <strain evidence="2">W744_W776</strain>
    </source>
</reference>
<keyword evidence="1" id="KW-1133">Transmembrane helix</keyword>
<dbReference type="AlphaFoldDB" id="A0AAV6UEP8"/>
<sequence>MECAYQSNPILHFLSLFFLGFSGGHLFLAKLRGRYTLATYFFSLYFAVPPWPTSLARANDPTSFRQLMLTLLRGTVGKGCRVGEEIAGDFEVGVTPGINQISMV</sequence>
<dbReference type="Proteomes" id="UP000827092">
    <property type="component" value="Unassembled WGS sequence"/>
</dbReference>
<comment type="caution">
    <text evidence="2">The sequence shown here is derived from an EMBL/GenBank/DDBJ whole genome shotgun (WGS) entry which is preliminary data.</text>
</comment>
<accession>A0AAV6UEP8</accession>
<protein>
    <submittedName>
        <fullName evidence="2">Uncharacterized protein</fullName>
    </submittedName>
</protein>
<keyword evidence="3" id="KW-1185">Reference proteome</keyword>
<evidence type="ECO:0000256" key="1">
    <source>
        <dbReference type="SAM" id="Phobius"/>
    </source>
</evidence>
<evidence type="ECO:0000313" key="3">
    <source>
        <dbReference type="Proteomes" id="UP000827092"/>
    </source>
</evidence>
<dbReference type="EMBL" id="JAFNEN010000475">
    <property type="protein sequence ID" value="KAG8182218.1"/>
    <property type="molecule type" value="Genomic_DNA"/>
</dbReference>